<reference evidence="1 2" key="1">
    <citation type="journal article" date="2020" name="Nature">
        <title>Six reference-quality genomes reveal evolution of bat adaptations.</title>
        <authorList>
            <person name="Jebb D."/>
            <person name="Huang Z."/>
            <person name="Pippel M."/>
            <person name="Hughes G.M."/>
            <person name="Lavrichenko K."/>
            <person name="Devanna P."/>
            <person name="Winkler S."/>
            <person name="Jermiin L.S."/>
            <person name="Skirmuntt E.C."/>
            <person name="Katzourakis A."/>
            <person name="Burkitt-Gray L."/>
            <person name="Ray D.A."/>
            <person name="Sullivan K.A.M."/>
            <person name="Roscito J.G."/>
            <person name="Kirilenko B.M."/>
            <person name="Davalos L.M."/>
            <person name="Corthals A.P."/>
            <person name="Power M.L."/>
            <person name="Jones G."/>
            <person name="Ransome R.D."/>
            <person name="Dechmann D.K.N."/>
            <person name="Locatelli A.G."/>
            <person name="Puechmaille S.J."/>
            <person name="Fedrigo O."/>
            <person name="Jarvis E.D."/>
            <person name="Hiller M."/>
            <person name="Vernes S.C."/>
            <person name="Myers E.W."/>
            <person name="Teeling E.C."/>
        </authorList>
    </citation>
    <scope>NUCLEOTIDE SEQUENCE [LARGE SCALE GENOMIC DNA]</scope>
    <source>
        <strain evidence="1">MMolMol1</strain>
        <tissue evidence="1">Muscle</tissue>
    </source>
</reference>
<keyword evidence="2" id="KW-1185">Reference proteome</keyword>
<evidence type="ECO:0000313" key="1">
    <source>
        <dbReference type="EMBL" id="KAF6399256.1"/>
    </source>
</evidence>
<name>A0A7J8BLE0_MOLMO</name>
<dbReference type="InParanoid" id="A0A7J8BLE0"/>
<gene>
    <name evidence="1" type="ORF">HJG59_010151</name>
</gene>
<dbReference type="EMBL" id="JACASF010000024">
    <property type="protein sequence ID" value="KAF6399256.1"/>
    <property type="molecule type" value="Genomic_DNA"/>
</dbReference>
<sequence length="133" mass="14515">MYCQGLEVCILYFMTPLFGKASFDAGTRFQSLYLACRGLPPASLLMLTPTRHLAVPAAPRNTRSAFLTVCPWHSALPGTTFLTCFHHLSLPVECKLPAGGGLSVHPVTSAPGAQWPPHPCLLSEHMNEWEEPV</sequence>
<organism evidence="1 2">
    <name type="scientific">Molossus molossus</name>
    <name type="common">Pallas' mastiff bat</name>
    <name type="synonym">Vespertilio molossus</name>
    <dbReference type="NCBI Taxonomy" id="27622"/>
    <lineage>
        <taxon>Eukaryota</taxon>
        <taxon>Metazoa</taxon>
        <taxon>Chordata</taxon>
        <taxon>Craniata</taxon>
        <taxon>Vertebrata</taxon>
        <taxon>Euteleostomi</taxon>
        <taxon>Mammalia</taxon>
        <taxon>Eutheria</taxon>
        <taxon>Laurasiatheria</taxon>
        <taxon>Chiroptera</taxon>
        <taxon>Yangochiroptera</taxon>
        <taxon>Molossidae</taxon>
        <taxon>Molossus</taxon>
    </lineage>
</organism>
<dbReference type="AlphaFoldDB" id="A0A7J8BLE0"/>
<comment type="caution">
    <text evidence="1">The sequence shown here is derived from an EMBL/GenBank/DDBJ whole genome shotgun (WGS) entry which is preliminary data.</text>
</comment>
<accession>A0A7J8BLE0</accession>
<protein>
    <submittedName>
        <fullName evidence="1">Uncharacterized protein</fullName>
    </submittedName>
</protein>
<dbReference type="Proteomes" id="UP000550707">
    <property type="component" value="Unassembled WGS sequence"/>
</dbReference>
<proteinExistence type="predicted"/>
<evidence type="ECO:0000313" key="2">
    <source>
        <dbReference type="Proteomes" id="UP000550707"/>
    </source>
</evidence>